<feature type="non-terminal residue" evidence="2">
    <location>
        <position position="155"/>
    </location>
</feature>
<evidence type="ECO:0000313" key="3">
    <source>
        <dbReference type="Proteomes" id="UP000266673"/>
    </source>
</evidence>
<dbReference type="AlphaFoldDB" id="A0A397UZ84"/>
<gene>
    <name evidence="2" type="ORF">C2G38_2099789</name>
</gene>
<name>A0A397UZ84_9GLOM</name>
<keyword evidence="3" id="KW-1185">Reference proteome</keyword>
<sequence>MRTKNPYKINIVLARRSISPSMSSQREYVNVNDTETTGVIGTTGLSCPIDNLGFYNLDADETNVAPFDANETTVAPCDNTNSAIATSSVNPSNKKGKQSKDHNVPANNLRKPSNEVIQILNGLDDSLQLDPTKTWSDISQHVQKNTMSAIGKALE</sequence>
<feature type="compositionally biased region" description="Polar residues" evidence="1">
    <location>
        <begin position="78"/>
        <end position="93"/>
    </location>
</feature>
<reference evidence="2 3" key="1">
    <citation type="submission" date="2018-06" db="EMBL/GenBank/DDBJ databases">
        <title>Comparative genomics reveals the genomic features of Rhizophagus irregularis, R. cerebriforme, R. diaphanum and Gigaspora rosea, and their symbiotic lifestyle signature.</title>
        <authorList>
            <person name="Morin E."/>
            <person name="San Clemente H."/>
            <person name="Chen E.C.H."/>
            <person name="De La Providencia I."/>
            <person name="Hainaut M."/>
            <person name="Kuo A."/>
            <person name="Kohler A."/>
            <person name="Murat C."/>
            <person name="Tang N."/>
            <person name="Roy S."/>
            <person name="Loubradou J."/>
            <person name="Henrissat B."/>
            <person name="Grigoriev I.V."/>
            <person name="Corradi N."/>
            <person name="Roux C."/>
            <person name="Martin F.M."/>
        </authorList>
    </citation>
    <scope>NUCLEOTIDE SEQUENCE [LARGE SCALE GENOMIC DNA]</scope>
    <source>
        <strain evidence="2 3">DAOM 194757</strain>
    </source>
</reference>
<organism evidence="2 3">
    <name type="scientific">Gigaspora rosea</name>
    <dbReference type="NCBI Taxonomy" id="44941"/>
    <lineage>
        <taxon>Eukaryota</taxon>
        <taxon>Fungi</taxon>
        <taxon>Fungi incertae sedis</taxon>
        <taxon>Mucoromycota</taxon>
        <taxon>Glomeromycotina</taxon>
        <taxon>Glomeromycetes</taxon>
        <taxon>Diversisporales</taxon>
        <taxon>Gigasporaceae</taxon>
        <taxon>Gigaspora</taxon>
    </lineage>
</organism>
<evidence type="ECO:0000256" key="1">
    <source>
        <dbReference type="SAM" id="MobiDB-lite"/>
    </source>
</evidence>
<protein>
    <submittedName>
        <fullName evidence="2">Uncharacterized protein</fullName>
    </submittedName>
</protein>
<dbReference type="OrthoDB" id="2438111at2759"/>
<proteinExistence type="predicted"/>
<feature type="region of interest" description="Disordered" evidence="1">
    <location>
        <begin position="78"/>
        <end position="112"/>
    </location>
</feature>
<dbReference type="Proteomes" id="UP000266673">
    <property type="component" value="Unassembled WGS sequence"/>
</dbReference>
<comment type="caution">
    <text evidence="2">The sequence shown here is derived from an EMBL/GenBank/DDBJ whole genome shotgun (WGS) entry which is preliminary data.</text>
</comment>
<dbReference type="EMBL" id="QKWP01000979">
    <property type="protein sequence ID" value="RIB12893.1"/>
    <property type="molecule type" value="Genomic_DNA"/>
</dbReference>
<evidence type="ECO:0000313" key="2">
    <source>
        <dbReference type="EMBL" id="RIB12893.1"/>
    </source>
</evidence>
<accession>A0A397UZ84</accession>